<dbReference type="AlphaFoldDB" id="A0A3M8KWY9"/>
<dbReference type="InterPro" id="IPR032830">
    <property type="entry name" value="XPB/Ssl2_N"/>
</dbReference>
<proteinExistence type="predicted"/>
<gene>
    <name evidence="2" type="ORF">EEJ31_12525</name>
</gene>
<feature type="domain" description="Helicase XPB/Ssl2 N-terminal" evidence="1">
    <location>
        <begin position="359"/>
        <end position="489"/>
    </location>
</feature>
<keyword evidence="3" id="KW-1185">Reference proteome</keyword>
<dbReference type="Pfam" id="PF13625">
    <property type="entry name" value="Helicase_C_3"/>
    <property type="match status" value="1"/>
</dbReference>
<evidence type="ECO:0000313" key="3">
    <source>
        <dbReference type="Proteomes" id="UP000279859"/>
    </source>
</evidence>
<sequence>MLTLATRLRASEDHALRRAVRVRDLGGSGIRDFFDLAEAFLSPDALQQAFTGLERFTLAVLAVAAELDAQAAGAETAGAAAPELAAIAGRLAELRGASVAVTDVRAHAALLDDMFLGVLDGDRFSPYAAAAQRLAAWPTEVLPGTRELAADRGEKASPTPDASDVEVADRLAAERAFAVVSSITELVTGLAREPVRELSRGGLGLPDTRRLAEIMAVEPESVAPLVAIARNAGLVGLIDGQWVETNAGEAWLREGSAARWATVAAAWNTALPENLRPVVPTAAGSGWGDALRASTAWQYPAGGQRMRDQVDEIARDAALLGITARDITSTAGAAVLAGDHGAAALTISAFLPPEVEQVYLQNDLSVVAPGPMAPAIDARLRLLADVESRELASSYRISAASVNRALAAGETADSLLDFLRGISLTGIPQPLEYQIREAASRYGKVRVGTVRPTRGGDGPPAQSYVRSGDAVLLRTISVDQSLASLGLVRDGDRLVSRFPAEPVFWALTDAKYPVAAENADGEVLRLRRHQPGSAPKASVADPAAALVEKVRASDGDGDTGQAWLVKQLEAAIRTRQAVTVNIAMPDGVVVDYLLEPASIGGGRFRAKDRRADIERTVPLSSVISITVAP</sequence>
<accession>A0A3M8KWY9</accession>
<dbReference type="RefSeq" id="WP_123046630.1">
    <property type="nucleotide sequence ID" value="NZ_RDSR01000025.1"/>
</dbReference>
<dbReference type="EMBL" id="RDSR01000025">
    <property type="protein sequence ID" value="RNE56982.1"/>
    <property type="molecule type" value="Genomic_DNA"/>
</dbReference>
<evidence type="ECO:0000313" key="2">
    <source>
        <dbReference type="EMBL" id="RNE56982.1"/>
    </source>
</evidence>
<dbReference type="Proteomes" id="UP000279859">
    <property type="component" value="Unassembled WGS sequence"/>
</dbReference>
<organism evidence="2 3">
    <name type="scientific">Cryobacterium tepidiphilum</name>
    <dbReference type="NCBI Taxonomy" id="2486026"/>
    <lineage>
        <taxon>Bacteria</taxon>
        <taxon>Bacillati</taxon>
        <taxon>Actinomycetota</taxon>
        <taxon>Actinomycetes</taxon>
        <taxon>Micrococcales</taxon>
        <taxon>Microbacteriaceae</taxon>
        <taxon>Cryobacterium</taxon>
    </lineage>
</organism>
<name>A0A3M8KWY9_9MICO</name>
<protein>
    <recommendedName>
        <fullName evidence="1">Helicase XPB/Ssl2 N-terminal domain-containing protein</fullName>
    </recommendedName>
</protein>
<reference evidence="2 3" key="1">
    <citation type="submission" date="2018-11" db="EMBL/GenBank/DDBJ databases">
        <title>Cryobacterium sp. nov., isolated from rhizosphere soil of lettuce.</title>
        <authorList>
            <person name="Wang Y."/>
        </authorList>
    </citation>
    <scope>NUCLEOTIDE SEQUENCE [LARGE SCALE GENOMIC DNA]</scope>
    <source>
        <strain evidence="2 3">NEAU-85</strain>
    </source>
</reference>
<evidence type="ECO:0000259" key="1">
    <source>
        <dbReference type="Pfam" id="PF13625"/>
    </source>
</evidence>
<comment type="caution">
    <text evidence="2">The sequence shown here is derived from an EMBL/GenBank/DDBJ whole genome shotgun (WGS) entry which is preliminary data.</text>
</comment>
<dbReference type="OrthoDB" id="3415124at2"/>